<keyword evidence="9" id="KW-1185">Reference proteome</keyword>
<feature type="region of interest" description="Disordered" evidence="6">
    <location>
        <begin position="569"/>
        <end position="602"/>
    </location>
</feature>
<dbReference type="InterPro" id="IPR001179">
    <property type="entry name" value="PPIase_FKBP_dom"/>
</dbReference>
<proteinExistence type="predicted"/>
<dbReference type="SUPFAM" id="SSF54534">
    <property type="entry name" value="FKBP-like"/>
    <property type="match status" value="1"/>
</dbReference>
<evidence type="ECO:0000313" key="8">
    <source>
        <dbReference type="EMBL" id="KAK7676926.1"/>
    </source>
</evidence>
<dbReference type="GO" id="GO:0003755">
    <property type="term" value="F:peptidyl-prolyl cis-trans isomerase activity"/>
    <property type="evidence" value="ECO:0007669"/>
    <property type="project" value="UniProtKB-KW"/>
</dbReference>
<evidence type="ECO:0000256" key="5">
    <source>
        <dbReference type="PROSITE-ProRule" id="PRU00277"/>
    </source>
</evidence>
<name>A0AAW0FA18_9APHY</name>
<evidence type="ECO:0000259" key="7">
    <source>
        <dbReference type="PROSITE" id="PS50059"/>
    </source>
</evidence>
<reference evidence="8 9" key="1">
    <citation type="submission" date="2022-09" db="EMBL/GenBank/DDBJ databases">
        <authorList>
            <person name="Palmer J.M."/>
        </authorList>
    </citation>
    <scope>NUCLEOTIDE SEQUENCE [LARGE SCALE GENOMIC DNA]</scope>
    <source>
        <strain evidence="8 9">DSM 7382</strain>
    </source>
</reference>
<evidence type="ECO:0000313" key="9">
    <source>
        <dbReference type="Proteomes" id="UP001385951"/>
    </source>
</evidence>
<organism evidence="8 9">
    <name type="scientific">Cerrena zonata</name>
    <dbReference type="NCBI Taxonomy" id="2478898"/>
    <lineage>
        <taxon>Eukaryota</taxon>
        <taxon>Fungi</taxon>
        <taxon>Dikarya</taxon>
        <taxon>Basidiomycota</taxon>
        <taxon>Agaricomycotina</taxon>
        <taxon>Agaricomycetes</taxon>
        <taxon>Polyporales</taxon>
        <taxon>Cerrenaceae</taxon>
        <taxon>Cerrena</taxon>
    </lineage>
</organism>
<keyword evidence="3 5" id="KW-0697">Rotamase</keyword>
<feature type="compositionally biased region" description="Polar residues" evidence="6">
    <location>
        <begin position="585"/>
        <end position="602"/>
    </location>
</feature>
<dbReference type="AlphaFoldDB" id="A0AAW0FA18"/>
<evidence type="ECO:0000256" key="1">
    <source>
        <dbReference type="ARBA" id="ARBA00000971"/>
    </source>
</evidence>
<comment type="caution">
    <text evidence="8">The sequence shown here is derived from an EMBL/GenBank/DDBJ whole genome shotgun (WGS) entry which is preliminary data.</text>
</comment>
<protein>
    <recommendedName>
        <fullName evidence="2 5">peptidylprolyl isomerase</fullName>
        <ecNumber evidence="2 5">5.2.1.8</ecNumber>
    </recommendedName>
</protein>
<dbReference type="Gene3D" id="3.10.50.40">
    <property type="match status" value="1"/>
</dbReference>
<dbReference type="PROSITE" id="PS50059">
    <property type="entry name" value="FKBP_PPIASE"/>
    <property type="match status" value="1"/>
</dbReference>
<feature type="domain" description="PPIase FKBP-type" evidence="7">
    <location>
        <begin position="694"/>
        <end position="781"/>
    </location>
</feature>
<keyword evidence="4 5" id="KW-0413">Isomerase</keyword>
<dbReference type="FunFam" id="3.10.50.40:FF:000006">
    <property type="entry name" value="Peptidyl-prolyl cis-trans isomerase"/>
    <property type="match status" value="1"/>
</dbReference>
<dbReference type="PANTHER" id="PTHR45779">
    <property type="entry name" value="PEPTIDYLPROLYL ISOMERASE"/>
    <property type="match status" value="1"/>
</dbReference>
<dbReference type="InterPro" id="IPR046357">
    <property type="entry name" value="PPIase_dom_sf"/>
</dbReference>
<gene>
    <name evidence="8" type="ORF">QCA50_020116</name>
</gene>
<accession>A0AAW0FA18</accession>
<sequence>MIRYEEVPIEEKIHQVIVNRRQEEQIRTPSPSEDELIENEPSTNAIPLQQPQGSISRYNCLHYSDTCDDFPREVGNSPINRIKDYYFQPNTPTKVRGSQWDDDDETMRYDHNPIMTKYSQIGCIPEVEEEAEGENVIGLGLRTPPGYEEPSTPPEQIHQENEDTKEIRIKQYLDEQNNKFDTLIHNNLDIVIKQQELFEEKEEEEENLTKLLIEFLRMKPLSFREKLQYSNRVFKYGIKLINPFKQTEPEMARLAEPVSIRPNYEEDEYKDVIQVFNKLKPEIKNRIIDNYRKEEEMKRFENESLIDKFEMLSILMIKITISTINCTLNTGFESSPAKKICLSKLRSGSDSKNHRVTIASNPAFQFPVSTRTAAPGAAHHNQVVYSSSENEDDSDDEQSCYNADQIKAKRRASTRVSFSLNTNSALSKAISKYSDDDDDDEESSINNNTTHHPIVDGDDCSDNIDCKLSSPINNSTININPATPINQGFNISDHSNQPLKKSIPESDKHSRSKCFEYLVGAIDEAWARYCDATTYVEDETYGYNTPNSVATDDEDYFGNTTDFTDYDSEFEHHHSKSSKPHLYTPATSPSTPLSNSSKDPSSCQLQALKDRLTKAKYFLQDLVDSDDCLDASAFWKRWDMIKYATIELVEDDDDDDVVESTIDELEDGRLLLLLHQACKSSIPDDECTRKTKPGDSISVHYEGKLDDGSVFDSSFKRDSPISFKLGVGQVIQGWDQGLSNMCIGEKRKLIIPPELGYGNRNIGPIPAGSTLTFIAELVDIAGSQKNSKDELKSN</sequence>
<comment type="catalytic activity">
    <reaction evidence="1 5">
        <text>[protein]-peptidylproline (omega=180) = [protein]-peptidylproline (omega=0)</text>
        <dbReference type="Rhea" id="RHEA:16237"/>
        <dbReference type="Rhea" id="RHEA-COMP:10747"/>
        <dbReference type="Rhea" id="RHEA-COMP:10748"/>
        <dbReference type="ChEBI" id="CHEBI:83833"/>
        <dbReference type="ChEBI" id="CHEBI:83834"/>
        <dbReference type="EC" id="5.2.1.8"/>
    </reaction>
</comment>
<dbReference type="GO" id="GO:0005783">
    <property type="term" value="C:endoplasmic reticulum"/>
    <property type="evidence" value="ECO:0007669"/>
    <property type="project" value="TreeGrafter"/>
</dbReference>
<evidence type="ECO:0000256" key="2">
    <source>
        <dbReference type="ARBA" id="ARBA00013194"/>
    </source>
</evidence>
<evidence type="ECO:0000256" key="6">
    <source>
        <dbReference type="SAM" id="MobiDB-lite"/>
    </source>
</evidence>
<dbReference type="Proteomes" id="UP001385951">
    <property type="component" value="Unassembled WGS sequence"/>
</dbReference>
<dbReference type="InterPro" id="IPR044609">
    <property type="entry name" value="FKBP2/11"/>
</dbReference>
<evidence type="ECO:0000256" key="3">
    <source>
        <dbReference type="ARBA" id="ARBA00023110"/>
    </source>
</evidence>
<dbReference type="Pfam" id="PF00254">
    <property type="entry name" value="FKBP_C"/>
    <property type="match status" value="1"/>
</dbReference>
<dbReference type="EMBL" id="JASBNA010000100">
    <property type="protein sequence ID" value="KAK7676926.1"/>
    <property type="molecule type" value="Genomic_DNA"/>
</dbReference>
<dbReference type="PANTHER" id="PTHR45779:SF7">
    <property type="entry name" value="PEPTIDYLPROLYL ISOMERASE"/>
    <property type="match status" value="1"/>
</dbReference>
<dbReference type="EC" id="5.2.1.8" evidence="2 5"/>
<evidence type="ECO:0000256" key="4">
    <source>
        <dbReference type="ARBA" id="ARBA00023235"/>
    </source>
</evidence>
<feature type="region of interest" description="Disordered" evidence="6">
    <location>
        <begin position="431"/>
        <end position="456"/>
    </location>
</feature>